<protein>
    <submittedName>
        <fullName evidence="2">Uncharacterized protein</fullName>
    </submittedName>
</protein>
<reference evidence="2 3" key="1">
    <citation type="submission" date="2019-06" db="EMBL/GenBank/DDBJ databases">
        <title>Draft genomes of female and male turbot (Scophthalmus maximus).</title>
        <authorList>
            <person name="Xu H."/>
            <person name="Xu X.-W."/>
            <person name="Shao C."/>
            <person name="Chen S."/>
        </authorList>
    </citation>
    <scope>NUCLEOTIDE SEQUENCE [LARGE SCALE GENOMIC DNA]</scope>
    <source>
        <strain evidence="2">Ysfricsl-2016a</strain>
        <tissue evidence="2">Blood</tissue>
    </source>
</reference>
<feature type="compositionally biased region" description="Polar residues" evidence="1">
    <location>
        <begin position="31"/>
        <end position="40"/>
    </location>
</feature>
<organism evidence="2 3">
    <name type="scientific">Scophthalmus maximus</name>
    <name type="common">Turbot</name>
    <name type="synonym">Psetta maxima</name>
    <dbReference type="NCBI Taxonomy" id="52904"/>
    <lineage>
        <taxon>Eukaryota</taxon>
        <taxon>Metazoa</taxon>
        <taxon>Chordata</taxon>
        <taxon>Craniata</taxon>
        <taxon>Vertebrata</taxon>
        <taxon>Euteleostomi</taxon>
        <taxon>Actinopterygii</taxon>
        <taxon>Neopterygii</taxon>
        <taxon>Teleostei</taxon>
        <taxon>Neoteleostei</taxon>
        <taxon>Acanthomorphata</taxon>
        <taxon>Carangaria</taxon>
        <taxon>Pleuronectiformes</taxon>
        <taxon>Pleuronectoidei</taxon>
        <taxon>Scophthalmidae</taxon>
        <taxon>Scophthalmus</taxon>
    </lineage>
</organism>
<sequence>MCGHVRRAQAAVFRVRVWRNREGLKPHETTTGKTKLTSAQRCGEREEDEESGEKIPLPSNCGDVPMVKRSQQLVNNSPRVLFPRFRKSTGLIIFKEDARSETDERRD</sequence>
<dbReference type="AlphaFoldDB" id="A0A6A4SNU4"/>
<evidence type="ECO:0000313" key="3">
    <source>
        <dbReference type="Proteomes" id="UP000438429"/>
    </source>
</evidence>
<feature type="region of interest" description="Disordered" evidence="1">
    <location>
        <begin position="24"/>
        <end position="64"/>
    </location>
</feature>
<dbReference type="Proteomes" id="UP000438429">
    <property type="component" value="Unassembled WGS sequence"/>
</dbReference>
<dbReference type="EMBL" id="VEVO01000012">
    <property type="protein sequence ID" value="KAF0034369.1"/>
    <property type="molecule type" value="Genomic_DNA"/>
</dbReference>
<name>A0A6A4SNU4_SCOMX</name>
<comment type="caution">
    <text evidence="2">The sequence shown here is derived from an EMBL/GenBank/DDBJ whole genome shotgun (WGS) entry which is preliminary data.</text>
</comment>
<accession>A0A6A4SNU4</accession>
<gene>
    <name evidence="2" type="ORF">F2P81_014435</name>
</gene>
<proteinExistence type="predicted"/>
<evidence type="ECO:0000313" key="2">
    <source>
        <dbReference type="EMBL" id="KAF0034369.1"/>
    </source>
</evidence>
<evidence type="ECO:0000256" key="1">
    <source>
        <dbReference type="SAM" id="MobiDB-lite"/>
    </source>
</evidence>